<name>A0AAQ4DHW8_AMBAM</name>
<evidence type="ECO:0000313" key="2">
    <source>
        <dbReference type="Proteomes" id="UP001321473"/>
    </source>
</evidence>
<dbReference type="EMBL" id="JARKHS020030525">
    <property type="protein sequence ID" value="KAK8762058.1"/>
    <property type="molecule type" value="Genomic_DNA"/>
</dbReference>
<evidence type="ECO:0000313" key="1">
    <source>
        <dbReference type="EMBL" id="KAK8762058.1"/>
    </source>
</evidence>
<accession>A0AAQ4DHW8</accession>
<dbReference type="Proteomes" id="UP001321473">
    <property type="component" value="Unassembled WGS sequence"/>
</dbReference>
<reference evidence="1 2" key="1">
    <citation type="journal article" date="2023" name="Arcadia Sci">
        <title>De novo assembly of a long-read Amblyomma americanum tick genome.</title>
        <authorList>
            <person name="Chou S."/>
            <person name="Poskanzer K.E."/>
            <person name="Rollins M."/>
            <person name="Thuy-Boun P.S."/>
        </authorList>
    </citation>
    <scope>NUCLEOTIDE SEQUENCE [LARGE SCALE GENOMIC DNA]</scope>
    <source>
        <strain evidence="1">F_SG_1</strain>
        <tissue evidence="1">Salivary glands</tissue>
    </source>
</reference>
<protein>
    <submittedName>
        <fullName evidence="1">Uncharacterized protein</fullName>
    </submittedName>
</protein>
<comment type="caution">
    <text evidence="1">The sequence shown here is derived from an EMBL/GenBank/DDBJ whole genome shotgun (WGS) entry which is preliminary data.</text>
</comment>
<keyword evidence="2" id="KW-1185">Reference proteome</keyword>
<proteinExistence type="predicted"/>
<gene>
    <name evidence="1" type="ORF">V5799_026674</name>
</gene>
<dbReference type="AlphaFoldDB" id="A0AAQ4DHW8"/>
<sequence length="68" mass="7572">MTELKIGQPAVGLELYKKKGDQQTVGTHPQKKEKVKESITGCRGGNRVHAAMQQLCCIALSLRRRRVP</sequence>
<organism evidence="1 2">
    <name type="scientific">Amblyomma americanum</name>
    <name type="common">Lone star tick</name>
    <dbReference type="NCBI Taxonomy" id="6943"/>
    <lineage>
        <taxon>Eukaryota</taxon>
        <taxon>Metazoa</taxon>
        <taxon>Ecdysozoa</taxon>
        <taxon>Arthropoda</taxon>
        <taxon>Chelicerata</taxon>
        <taxon>Arachnida</taxon>
        <taxon>Acari</taxon>
        <taxon>Parasitiformes</taxon>
        <taxon>Ixodida</taxon>
        <taxon>Ixodoidea</taxon>
        <taxon>Ixodidae</taxon>
        <taxon>Amblyomminae</taxon>
        <taxon>Amblyomma</taxon>
    </lineage>
</organism>